<protein>
    <recommendedName>
        <fullName evidence="3">DUF674 domain-containing protein</fullName>
    </recommendedName>
</protein>
<evidence type="ECO:0000313" key="1">
    <source>
        <dbReference type="EMBL" id="QCE05642.1"/>
    </source>
</evidence>
<dbReference type="PANTHER" id="PTHR33103:SF19">
    <property type="entry name" value="OS09G0544700 PROTEIN"/>
    <property type="match status" value="1"/>
</dbReference>
<name>A0A4D6MYA5_VIGUN</name>
<dbReference type="Pfam" id="PF05056">
    <property type="entry name" value="DUF674"/>
    <property type="match status" value="1"/>
</dbReference>
<organism evidence="1 2">
    <name type="scientific">Vigna unguiculata</name>
    <name type="common">Cowpea</name>
    <dbReference type="NCBI Taxonomy" id="3917"/>
    <lineage>
        <taxon>Eukaryota</taxon>
        <taxon>Viridiplantae</taxon>
        <taxon>Streptophyta</taxon>
        <taxon>Embryophyta</taxon>
        <taxon>Tracheophyta</taxon>
        <taxon>Spermatophyta</taxon>
        <taxon>Magnoliopsida</taxon>
        <taxon>eudicotyledons</taxon>
        <taxon>Gunneridae</taxon>
        <taxon>Pentapetalae</taxon>
        <taxon>rosids</taxon>
        <taxon>fabids</taxon>
        <taxon>Fabales</taxon>
        <taxon>Fabaceae</taxon>
        <taxon>Papilionoideae</taxon>
        <taxon>50 kb inversion clade</taxon>
        <taxon>NPAAA clade</taxon>
        <taxon>indigoferoid/millettioid clade</taxon>
        <taxon>Phaseoleae</taxon>
        <taxon>Vigna</taxon>
    </lineage>
</organism>
<proteinExistence type="predicted"/>
<dbReference type="EMBL" id="CP039353">
    <property type="protein sequence ID" value="QCE05642.1"/>
    <property type="molecule type" value="Genomic_DNA"/>
</dbReference>
<accession>A0A4D6MYA5</accession>
<reference evidence="1 2" key="1">
    <citation type="submission" date="2019-04" db="EMBL/GenBank/DDBJ databases">
        <title>An improved genome assembly and genetic linkage map for asparagus bean, Vigna unguiculata ssp. sesquipedialis.</title>
        <authorList>
            <person name="Xia Q."/>
            <person name="Zhang R."/>
            <person name="Dong Y."/>
        </authorList>
    </citation>
    <scope>NUCLEOTIDE SEQUENCE [LARGE SCALE GENOMIC DNA]</scope>
    <source>
        <tissue evidence="1">Leaf</tissue>
    </source>
</reference>
<evidence type="ECO:0000313" key="2">
    <source>
        <dbReference type="Proteomes" id="UP000501690"/>
    </source>
</evidence>
<keyword evidence="2" id="KW-1185">Reference proteome</keyword>
<evidence type="ECO:0008006" key="3">
    <source>
        <dbReference type="Google" id="ProtNLM"/>
    </source>
</evidence>
<dbReference type="PANTHER" id="PTHR33103">
    <property type="entry name" value="OS01G0153900 PROTEIN"/>
    <property type="match status" value="1"/>
</dbReference>
<sequence>MASSSTKLSLKLFIDPKREIVPFAETSKAVVDFLFTLLCLPIGTVIRILDKNQMVGSLSNLYQSLENLDETYMQKEEHKDLLLKPSAPVPSHISGLLPSINGTSSNNSNKSTSVFFYRCPSHLGFVTCDNTTPCPQQQCGKTMNSGMYFLGEKVPKQMSAEKSGFVKEGVTYMVMDDLVIHPLSSIALLTKLNVKDFGTLQEKVVELDIKQACYISL</sequence>
<dbReference type="Proteomes" id="UP000501690">
    <property type="component" value="Linkage Group LG9"/>
</dbReference>
<dbReference type="AlphaFoldDB" id="A0A4D6MYA5"/>
<gene>
    <name evidence="1" type="ORF">DEO72_LG9g647</name>
</gene>
<dbReference type="InterPro" id="IPR007750">
    <property type="entry name" value="DUF674"/>
</dbReference>